<dbReference type="InterPro" id="IPR029039">
    <property type="entry name" value="Flavoprotein-like_sf"/>
</dbReference>
<dbReference type="GO" id="GO:0016491">
    <property type="term" value="F:oxidoreductase activity"/>
    <property type="evidence" value="ECO:0007669"/>
    <property type="project" value="InterPro"/>
</dbReference>
<dbReference type="Gene3D" id="3.60.15.10">
    <property type="entry name" value="Ribonuclease Z/Hydroxyacylglutathione hydrolase-like"/>
    <property type="match status" value="1"/>
</dbReference>
<dbReference type="Pfam" id="PF19583">
    <property type="entry name" value="ODP"/>
    <property type="match status" value="1"/>
</dbReference>
<dbReference type="Proteomes" id="UP000230052">
    <property type="component" value="Unassembled WGS sequence"/>
</dbReference>
<dbReference type="PROSITE" id="PS00201">
    <property type="entry name" value="FLAVODOXIN"/>
    <property type="match status" value="1"/>
</dbReference>
<dbReference type="InterPro" id="IPR045761">
    <property type="entry name" value="ODP_dom"/>
</dbReference>
<dbReference type="PROSITE" id="PS50902">
    <property type="entry name" value="FLAVODOXIN_LIKE"/>
    <property type="match status" value="1"/>
</dbReference>
<dbReference type="PIRSF" id="PIRSF005243">
    <property type="entry name" value="ROO"/>
    <property type="match status" value="1"/>
</dbReference>
<dbReference type="InterPro" id="IPR016440">
    <property type="entry name" value="Rubredoxin-O_OxRdtase"/>
</dbReference>
<dbReference type="InterPro" id="IPR001279">
    <property type="entry name" value="Metallo-B-lactamas"/>
</dbReference>
<gene>
    <name evidence="4" type="ORF">COS99_08295</name>
</gene>
<keyword evidence="4" id="KW-0378">Hydrolase</keyword>
<sequence length="398" mass="44770">MSAVKILEGIYWVGAVDWNIRNFHGHTYTTSRGTTYNAYLIVDEKITLIDTVYGPFAQEMIENIRQIVPPEKIDYIVANHVEMDHSGALPEIMKLCPKAKVIGTSKCKEGLYRYYYGDWDFQVVKTGDKLKLGRRTLTFLEAPMLHWPDSMFTYIAEDALLLPNDAFGQHYASSERFDDEVDAPSLMEESAKYYGNILWPLSALVLRKIEEVQKMGIPIKIIAPSHGIIWRKDPMKIVNAYVSWAKNEVKPKIVIVYETMWGSTEKMAKKIAEGVADSGVSVKLFDVNQTDRTTVIKEMLDAKGYIIGSSTHDNDLLINIAGFLEFLKGLRPKNRIGCSFGSYGWAGGATGSIEGYLKKAGVEIAQQAIVARFAPDKDELKKCYEYGKSFADIVKKKG</sequence>
<dbReference type="Pfam" id="PF00258">
    <property type="entry name" value="Flavodoxin_1"/>
    <property type="match status" value="1"/>
</dbReference>
<evidence type="ECO:0000313" key="5">
    <source>
        <dbReference type="Proteomes" id="UP000230052"/>
    </source>
</evidence>
<dbReference type="PANTHER" id="PTHR43717">
    <property type="entry name" value="ANAEROBIC NITRIC OXIDE REDUCTASE FLAVORUBREDOXIN"/>
    <property type="match status" value="1"/>
</dbReference>
<dbReference type="CDD" id="cd07709">
    <property type="entry name" value="flavodiiron_proteins_MBL-fold"/>
    <property type="match status" value="1"/>
</dbReference>
<dbReference type="InterPro" id="IPR001226">
    <property type="entry name" value="Flavodoxin_CS"/>
</dbReference>
<comment type="similarity">
    <text evidence="2">In the N-terminal section; belongs to the zinc metallo-hydrolase group 3 family.</text>
</comment>
<comment type="cofactor">
    <cofactor evidence="1">
        <name>FMN</name>
        <dbReference type="ChEBI" id="CHEBI:58210"/>
    </cofactor>
</comment>
<accession>A0A2J0KU83</accession>
<feature type="domain" description="Flavodoxin-like" evidence="3">
    <location>
        <begin position="253"/>
        <end position="391"/>
    </location>
</feature>
<dbReference type="InterPro" id="IPR008254">
    <property type="entry name" value="Flavodoxin/NO_synth"/>
</dbReference>
<dbReference type="InterPro" id="IPR036866">
    <property type="entry name" value="RibonucZ/Hydroxyglut_hydro"/>
</dbReference>
<evidence type="ECO:0000313" key="4">
    <source>
        <dbReference type="EMBL" id="PIU40894.1"/>
    </source>
</evidence>
<proteinExistence type="inferred from homology"/>
<dbReference type="EMBL" id="PEWV01000075">
    <property type="protein sequence ID" value="PIU40894.1"/>
    <property type="molecule type" value="Genomic_DNA"/>
</dbReference>
<comment type="caution">
    <text evidence="4">The sequence shown here is derived from an EMBL/GenBank/DDBJ whole genome shotgun (WGS) entry which is preliminary data.</text>
</comment>
<evidence type="ECO:0000256" key="2">
    <source>
        <dbReference type="ARBA" id="ARBA00007121"/>
    </source>
</evidence>
<dbReference type="SUPFAM" id="SSF56281">
    <property type="entry name" value="Metallo-hydrolase/oxidoreductase"/>
    <property type="match status" value="1"/>
</dbReference>
<dbReference type="Gene3D" id="3.40.50.360">
    <property type="match status" value="1"/>
</dbReference>
<dbReference type="PANTHER" id="PTHR43717:SF1">
    <property type="entry name" value="ANAEROBIC NITRIC OXIDE REDUCTASE FLAVORUBREDOXIN"/>
    <property type="match status" value="1"/>
</dbReference>
<reference evidence="4 5" key="1">
    <citation type="submission" date="2017-09" db="EMBL/GenBank/DDBJ databases">
        <title>Depth-based differentiation of microbial function through sediment-hosted aquifers and enrichment of novel symbionts in the deep terrestrial subsurface.</title>
        <authorList>
            <person name="Probst A.J."/>
            <person name="Ladd B."/>
            <person name="Jarett J.K."/>
            <person name="Geller-Mcgrath D.E."/>
            <person name="Sieber C.M."/>
            <person name="Emerson J.B."/>
            <person name="Anantharaman K."/>
            <person name="Thomas B.C."/>
            <person name="Malmstrom R."/>
            <person name="Stieglmeier M."/>
            <person name="Klingl A."/>
            <person name="Woyke T."/>
            <person name="Ryan C.M."/>
            <person name="Banfield J.F."/>
        </authorList>
    </citation>
    <scope>NUCLEOTIDE SEQUENCE [LARGE SCALE GENOMIC DNA]</scope>
    <source>
        <strain evidence="4">CG07_land_8_20_14_0_80_42_15</strain>
    </source>
</reference>
<dbReference type="GO" id="GO:0016787">
    <property type="term" value="F:hydrolase activity"/>
    <property type="evidence" value="ECO:0007669"/>
    <property type="project" value="UniProtKB-KW"/>
</dbReference>
<organism evidence="4 5">
    <name type="scientific">Candidatus Aquitaenariimonas noxiae</name>
    <dbReference type="NCBI Taxonomy" id="1974741"/>
    <lineage>
        <taxon>Bacteria</taxon>
        <taxon>Pseudomonadati</taxon>
        <taxon>Candidatus Omnitrophota</taxon>
        <taxon>Candidatus Aquitaenariimonas</taxon>
    </lineage>
</organism>
<dbReference type="SMART" id="SM00849">
    <property type="entry name" value="Lactamase_B"/>
    <property type="match status" value="1"/>
</dbReference>
<dbReference type="GO" id="GO:0010181">
    <property type="term" value="F:FMN binding"/>
    <property type="evidence" value="ECO:0007669"/>
    <property type="project" value="InterPro"/>
</dbReference>
<dbReference type="AlphaFoldDB" id="A0A2J0KU83"/>
<dbReference type="GO" id="GO:0009055">
    <property type="term" value="F:electron transfer activity"/>
    <property type="evidence" value="ECO:0007669"/>
    <property type="project" value="InterPro"/>
</dbReference>
<evidence type="ECO:0000259" key="3">
    <source>
        <dbReference type="PROSITE" id="PS50902"/>
    </source>
</evidence>
<dbReference type="GO" id="GO:0046872">
    <property type="term" value="F:metal ion binding"/>
    <property type="evidence" value="ECO:0007669"/>
    <property type="project" value="InterPro"/>
</dbReference>
<dbReference type="SUPFAM" id="SSF52218">
    <property type="entry name" value="Flavoproteins"/>
    <property type="match status" value="1"/>
</dbReference>
<protein>
    <submittedName>
        <fullName evidence="4">MBL fold metallo-hydrolase</fullName>
    </submittedName>
</protein>
<name>A0A2J0KU83_9BACT</name>
<evidence type="ECO:0000256" key="1">
    <source>
        <dbReference type="ARBA" id="ARBA00001917"/>
    </source>
</evidence>